<organism evidence="1 2">
    <name type="scientific">Psychrobacter fozii</name>
    <dbReference type="NCBI Taxonomy" id="198480"/>
    <lineage>
        <taxon>Bacteria</taxon>
        <taxon>Pseudomonadati</taxon>
        <taxon>Pseudomonadota</taxon>
        <taxon>Gammaproteobacteria</taxon>
        <taxon>Moraxellales</taxon>
        <taxon>Moraxellaceae</taxon>
        <taxon>Psychrobacter</taxon>
    </lineage>
</organism>
<proteinExistence type="predicted"/>
<keyword evidence="2" id="KW-1185">Reference proteome</keyword>
<accession>A0A2V4UI67</accession>
<dbReference type="Pfam" id="PF13289">
    <property type="entry name" value="SIR2_2"/>
    <property type="match status" value="1"/>
</dbReference>
<dbReference type="InterPro" id="IPR029035">
    <property type="entry name" value="DHS-like_NAD/FAD-binding_dom"/>
</dbReference>
<gene>
    <name evidence="1" type="ORF">DFP82_107174</name>
</gene>
<name>A0A2V4UI67_9GAMM</name>
<sequence>MKAKDLMDSGELKHKIRTVKDLVRYVKTKENKDVSNYSIFLGAGASRSSGISTAFELIVEWMEELYERDTNEKFRITNASSENDLHARYNELRNYFERVHASWFDVSNPYSSLFEKKFDLAPQRRRFIEKEVDGRLPSIGYAYLVSLVKHNFFDSIFTTNFDDLVNEAFYQLSNKRPIVCAHDSSVHSISVTSKRPKIIKLHGDYLFEDIKSTLKETESLENNIRDKLIEFCKEYGLIVLGYSGSDRSIMDILEYLIKSDNYLKNGLYWCLREEDEINPKLKSFFWKDGVYPVIIKGFDEFFNELHHELVGSKKIFNTYRESKQQKIIQQIVASKEIFTDERIREDIEALEYESETQTISDYISIGISEDNDVLNNKASIHDQRKVFEIDKLASEDLKEAYEKTKIYYAESEVVPVKMLWLSKLISFSKRLNLDFDNSRWSEEIIEYDRYNFDYYLPKLKNYKKIIDRLYEAEKYDELFNNNYKYLNYKIKLRFEIFDSLKSYKNKSFCEEIRPIVEKSIKIEPSLKNSAWSYKLRMLYNEFNLSSKEKDVKLRIKKEASDLISSARQINSESTYYFGLETYFVNLFDEVDSSKRLLEHLILKLTKASRSERYEIKKLINKLFLNSELDFSYNEILSFYLSEVDPENKNKDNPTIVVVSKARFLLLYDYDESYIRENIESAMKSQDFLDYAEDVIKIVRYLDKEILRKIEIIINTKEMDIEPYHFYNFLSLIKEEQGFISESIDYLNKQYEYKSFDENYFNRKSFLLLKSEKYEDLSNLYKSYKKGGYDFDCEIITINTMYSYKRLESSKFEADLLRNFVNNSKDKNVRIGAKLILGENHHQAIQELIKLVKRDRNAFLACNDWVILSDDDKLKVKKSLTAI</sequence>
<dbReference type="Proteomes" id="UP000247746">
    <property type="component" value="Unassembled WGS sequence"/>
</dbReference>
<reference evidence="1 2" key="1">
    <citation type="submission" date="2018-06" db="EMBL/GenBank/DDBJ databases">
        <title>Genomic Encyclopedia of Type Strains, Phase III (KMG-III): the genomes of soil and plant-associated and newly described type strains.</title>
        <authorList>
            <person name="Whitman W."/>
        </authorList>
    </citation>
    <scope>NUCLEOTIDE SEQUENCE [LARGE SCALE GENOMIC DNA]</scope>
    <source>
        <strain evidence="1 2">CECT 5889</strain>
    </source>
</reference>
<evidence type="ECO:0000313" key="2">
    <source>
        <dbReference type="Proteomes" id="UP000247746"/>
    </source>
</evidence>
<dbReference type="SUPFAM" id="SSF52467">
    <property type="entry name" value="DHS-like NAD/FAD-binding domain"/>
    <property type="match status" value="1"/>
</dbReference>
<evidence type="ECO:0000313" key="1">
    <source>
        <dbReference type="EMBL" id="PYE38549.1"/>
    </source>
</evidence>
<dbReference type="AlphaFoldDB" id="A0A2V4UI67"/>
<comment type="caution">
    <text evidence="1">The sequence shown here is derived from an EMBL/GenBank/DDBJ whole genome shotgun (WGS) entry which is preliminary data.</text>
</comment>
<dbReference type="OrthoDB" id="288285at2"/>
<dbReference type="Gene3D" id="3.40.50.1220">
    <property type="entry name" value="TPP-binding domain"/>
    <property type="match status" value="1"/>
</dbReference>
<dbReference type="RefSeq" id="WP_110923691.1">
    <property type="nucleotide sequence ID" value="NZ_QJSU01000007.1"/>
</dbReference>
<protein>
    <submittedName>
        <fullName evidence="1">SIR2-like protein</fullName>
    </submittedName>
</protein>
<dbReference type="EMBL" id="QJSU01000007">
    <property type="protein sequence ID" value="PYE38549.1"/>
    <property type="molecule type" value="Genomic_DNA"/>
</dbReference>